<keyword evidence="2" id="KW-1185">Reference proteome</keyword>
<reference evidence="1" key="1">
    <citation type="submission" date="2023-04" db="EMBL/GenBank/DDBJ databases">
        <title>Draft Genome sequencing of Naganishia species isolated from polar environments using Oxford Nanopore Technology.</title>
        <authorList>
            <person name="Leo P."/>
            <person name="Venkateswaran K."/>
        </authorList>
    </citation>
    <scope>NUCLEOTIDE SEQUENCE</scope>
    <source>
        <strain evidence="1">MNA-CCFEE 5262</strain>
    </source>
</reference>
<sequence>MTQELEEFRLWVAAHEAGVFETVSDEISAAKQAEAEILKKFVATGESFITVLEGDWADTSVCEEEISPLTSALKEFEKMMDKQQACKAYIDRYGAEKFVEDLILGQQICGSRPSDSTDEYIDEMLMNLPKDSEARTQIESLYSWNRDDRWELSEKFSA</sequence>
<dbReference type="EMBL" id="JASBWS010000179">
    <property type="protein sequence ID" value="KAJ9092287.1"/>
    <property type="molecule type" value="Genomic_DNA"/>
</dbReference>
<evidence type="ECO:0000313" key="2">
    <source>
        <dbReference type="Proteomes" id="UP001230649"/>
    </source>
</evidence>
<gene>
    <name evidence="1" type="ORF">QFC20_007415</name>
</gene>
<proteinExistence type="predicted"/>
<protein>
    <submittedName>
        <fullName evidence="1">Uncharacterized protein</fullName>
    </submittedName>
</protein>
<organism evidence="1 2">
    <name type="scientific">Naganishia adeliensis</name>
    <dbReference type="NCBI Taxonomy" id="92952"/>
    <lineage>
        <taxon>Eukaryota</taxon>
        <taxon>Fungi</taxon>
        <taxon>Dikarya</taxon>
        <taxon>Basidiomycota</taxon>
        <taxon>Agaricomycotina</taxon>
        <taxon>Tremellomycetes</taxon>
        <taxon>Filobasidiales</taxon>
        <taxon>Filobasidiaceae</taxon>
        <taxon>Naganishia</taxon>
    </lineage>
</organism>
<name>A0ACC2UZ69_9TREE</name>
<dbReference type="Proteomes" id="UP001230649">
    <property type="component" value="Unassembled WGS sequence"/>
</dbReference>
<accession>A0ACC2UZ69</accession>
<evidence type="ECO:0000313" key="1">
    <source>
        <dbReference type="EMBL" id="KAJ9092287.1"/>
    </source>
</evidence>
<comment type="caution">
    <text evidence="1">The sequence shown here is derived from an EMBL/GenBank/DDBJ whole genome shotgun (WGS) entry which is preliminary data.</text>
</comment>